<evidence type="ECO:0000313" key="3">
    <source>
        <dbReference type="EMBL" id="PXY26365.1"/>
    </source>
</evidence>
<reference evidence="3 4" key="1">
    <citation type="submission" date="2016-07" db="EMBL/GenBank/DDBJ databases">
        <title>Draft genome sequence of Prauserella sp. YIM 121212, isolated from alkaline soil.</title>
        <authorList>
            <person name="Ruckert C."/>
            <person name="Albersmeier A."/>
            <person name="Jiang C.-L."/>
            <person name="Jiang Y."/>
            <person name="Kalinowski J."/>
            <person name="Schneider O."/>
            <person name="Winkler A."/>
            <person name="Zotchev S.B."/>
        </authorList>
    </citation>
    <scope>NUCLEOTIDE SEQUENCE [LARGE SCALE GENOMIC DNA]</scope>
    <source>
        <strain evidence="3 4">YIM 121212</strain>
    </source>
</reference>
<protein>
    <submittedName>
        <fullName evidence="3">MFS transporter</fullName>
    </submittedName>
</protein>
<keyword evidence="2" id="KW-0472">Membrane</keyword>
<dbReference type="Gene3D" id="1.20.1250.20">
    <property type="entry name" value="MFS general substrate transporter like domains"/>
    <property type="match status" value="1"/>
</dbReference>
<dbReference type="Pfam" id="PF07690">
    <property type="entry name" value="MFS_1"/>
    <property type="match status" value="1"/>
</dbReference>
<organism evidence="3 4">
    <name type="scientific">Prauserella flavalba</name>
    <dbReference type="NCBI Taxonomy" id="1477506"/>
    <lineage>
        <taxon>Bacteria</taxon>
        <taxon>Bacillati</taxon>
        <taxon>Actinomycetota</taxon>
        <taxon>Actinomycetes</taxon>
        <taxon>Pseudonocardiales</taxon>
        <taxon>Pseudonocardiaceae</taxon>
        <taxon>Prauserella</taxon>
    </lineage>
</organism>
<dbReference type="RefSeq" id="WP_110340875.1">
    <property type="nucleotide sequence ID" value="NZ_MASU01000011.1"/>
</dbReference>
<dbReference type="AlphaFoldDB" id="A0A318LG47"/>
<evidence type="ECO:0000313" key="4">
    <source>
        <dbReference type="Proteomes" id="UP000247892"/>
    </source>
</evidence>
<dbReference type="OrthoDB" id="4229605at2"/>
<dbReference type="SUPFAM" id="SSF103473">
    <property type="entry name" value="MFS general substrate transporter"/>
    <property type="match status" value="1"/>
</dbReference>
<comment type="caution">
    <text evidence="3">The sequence shown here is derived from an EMBL/GenBank/DDBJ whole genome shotgun (WGS) entry which is preliminary data.</text>
</comment>
<feature type="transmembrane region" description="Helical" evidence="2">
    <location>
        <begin position="250"/>
        <end position="270"/>
    </location>
</feature>
<proteinExistence type="predicted"/>
<dbReference type="InterPro" id="IPR036259">
    <property type="entry name" value="MFS_trans_sf"/>
</dbReference>
<feature type="transmembrane region" description="Helical" evidence="2">
    <location>
        <begin position="363"/>
        <end position="383"/>
    </location>
</feature>
<feature type="transmembrane region" description="Helical" evidence="2">
    <location>
        <begin position="138"/>
        <end position="160"/>
    </location>
</feature>
<name>A0A318LG47_9PSEU</name>
<keyword evidence="2" id="KW-1133">Transmembrane helix</keyword>
<dbReference type="PANTHER" id="PTHR23542">
    <property type="match status" value="1"/>
</dbReference>
<feature type="transmembrane region" description="Helical" evidence="2">
    <location>
        <begin position="20"/>
        <end position="41"/>
    </location>
</feature>
<keyword evidence="2" id="KW-0812">Transmembrane</keyword>
<feature type="transmembrane region" description="Helical" evidence="2">
    <location>
        <begin position="105"/>
        <end position="126"/>
    </location>
</feature>
<evidence type="ECO:0000256" key="2">
    <source>
        <dbReference type="SAM" id="Phobius"/>
    </source>
</evidence>
<feature type="transmembrane region" description="Helical" evidence="2">
    <location>
        <begin position="47"/>
        <end position="69"/>
    </location>
</feature>
<dbReference type="GO" id="GO:0022857">
    <property type="term" value="F:transmembrane transporter activity"/>
    <property type="evidence" value="ECO:0007669"/>
    <property type="project" value="InterPro"/>
</dbReference>
<sequence>MPLQPYLEVLRLPGTRTSFLLMALARLPMTAMGITLTLHVVSELGHGYGAAGLVGTATTAGTALAAPLVGRLIDRHGLRPVVAACGLASTAFWVSVPYLPYPVLLVVALPAGALVLPAGSIARQVITALVPEPRRRAAYSLDTISLETTFMIGPALGIAVSTQLSSTVALMGIGVVFGLCAAALYVVNPPIRTEEERGEAPGTRPRMRAWLGAPLIGTLLIAMGALFVLIGTELAALAALRESGEVSWTGVVIAVMCVASLTGGLIHGAVPRSLSQLPLMVLLAVLVIPVVFVTEPWWLLALALVPMNLACAPTMAATTESVSRLAPVSVRGEAMGLQDSATRIGMALGSPVVGFVMDHSQPGWGFVAAGLGGLLFALAGWWLQRRPARPSVTGRPGAAAPGCSDSVAATG</sequence>
<dbReference type="Proteomes" id="UP000247892">
    <property type="component" value="Unassembled WGS sequence"/>
</dbReference>
<dbReference type="EMBL" id="MASU01000011">
    <property type="protein sequence ID" value="PXY26365.1"/>
    <property type="molecule type" value="Genomic_DNA"/>
</dbReference>
<gene>
    <name evidence="3" type="ORF">BA062_24795</name>
</gene>
<feature type="transmembrane region" description="Helical" evidence="2">
    <location>
        <begin position="166"/>
        <end position="188"/>
    </location>
</feature>
<dbReference type="InterPro" id="IPR011701">
    <property type="entry name" value="MFS"/>
</dbReference>
<accession>A0A318LG47</accession>
<feature type="transmembrane region" description="Helical" evidence="2">
    <location>
        <begin position="81"/>
        <end position="99"/>
    </location>
</feature>
<feature type="transmembrane region" description="Helical" evidence="2">
    <location>
        <begin position="277"/>
        <end position="299"/>
    </location>
</feature>
<evidence type="ECO:0000256" key="1">
    <source>
        <dbReference type="SAM" id="MobiDB-lite"/>
    </source>
</evidence>
<feature type="region of interest" description="Disordered" evidence="1">
    <location>
        <begin position="389"/>
        <end position="411"/>
    </location>
</feature>
<keyword evidence="4" id="KW-1185">Reference proteome</keyword>
<dbReference type="PANTHER" id="PTHR23542:SF1">
    <property type="entry name" value="MAJOR FACILITATOR SUPERFAMILY (MFS) PROFILE DOMAIN-CONTAINING PROTEIN"/>
    <property type="match status" value="1"/>
</dbReference>
<feature type="transmembrane region" description="Helical" evidence="2">
    <location>
        <begin position="209"/>
        <end position="230"/>
    </location>
</feature>